<organism evidence="14 15">
    <name type="scientific">Halteria grandinella</name>
    <dbReference type="NCBI Taxonomy" id="5974"/>
    <lineage>
        <taxon>Eukaryota</taxon>
        <taxon>Sar</taxon>
        <taxon>Alveolata</taxon>
        <taxon>Ciliophora</taxon>
        <taxon>Intramacronucleata</taxon>
        <taxon>Spirotrichea</taxon>
        <taxon>Stichotrichia</taxon>
        <taxon>Sporadotrichida</taxon>
        <taxon>Halteriidae</taxon>
        <taxon>Halteria</taxon>
    </lineage>
</organism>
<dbReference type="GO" id="GO:0006629">
    <property type="term" value="P:lipid metabolic process"/>
    <property type="evidence" value="ECO:0007669"/>
    <property type="project" value="InterPro"/>
</dbReference>
<keyword evidence="9" id="KW-0408">Iron</keyword>
<keyword evidence="15" id="KW-1185">Reference proteome</keyword>
<dbReference type="PANTHER" id="PTHR38674">
    <property type="entry name" value="ALKANE 1-MONOOXYGENASE 1"/>
    <property type="match status" value="1"/>
</dbReference>
<evidence type="ECO:0000313" key="14">
    <source>
        <dbReference type="EMBL" id="TNV77944.1"/>
    </source>
</evidence>
<feature type="transmembrane region" description="Helical" evidence="12">
    <location>
        <begin position="46"/>
        <end position="62"/>
    </location>
</feature>
<keyword evidence="3" id="KW-1003">Cell membrane</keyword>
<accession>A0A8J8T0R8</accession>
<dbReference type="CDD" id="cd03512">
    <property type="entry name" value="Alkane-hydroxylase"/>
    <property type="match status" value="1"/>
</dbReference>
<feature type="transmembrane region" description="Helical" evidence="12">
    <location>
        <begin position="226"/>
        <end position="244"/>
    </location>
</feature>
<dbReference type="AlphaFoldDB" id="A0A8J8T0R8"/>
<comment type="subcellular location">
    <subcellularLocation>
        <location evidence="1">Cell inner membrane</location>
        <topology evidence="1">Multi-pass membrane protein</topology>
    </subcellularLocation>
</comment>
<dbReference type="OrthoDB" id="507375at2759"/>
<evidence type="ECO:0000256" key="7">
    <source>
        <dbReference type="ARBA" id="ARBA00022989"/>
    </source>
</evidence>
<keyword evidence="11 12" id="KW-0472">Membrane</keyword>
<keyword evidence="5 12" id="KW-0812">Transmembrane</keyword>
<keyword evidence="6" id="KW-0479">Metal-binding</keyword>
<dbReference type="Proteomes" id="UP000785679">
    <property type="component" value="Unassembled WGS sequence"/>
</dbReference>
<dbReference type="InterPro" id="IPR005804">
    <property type="entry name" value="FA_desaturase_dom"/>
</dbReference>
<feature type="transmembrane region" description="Helical" evidence="12">
    <location>
        <begin position="377"/>
        <end position="398"/>
    </location>
</feature>
<name>A0A8J8T0R8_HALGN</name>
<dbReference type="GO" id="GO:0046872">
    <property type="term" value="F:metal ion binding"/>
    <property type="evidence" value="ECO:0007669"/>
    <property type="project" value="UniProtKB-KW"/>
</dbReference>
<feature type="domain" description="Fatty acid desaturase" evidence="13">
    <location>
        <begin position="119"/>
        <end position="331"/>
    </location>
</feature>
<evidence type="ECO:0000256" key="2">
    <source>
        <dbReference type="ARBA" id="ARBA00010823"/>
    </source>
</evidence>
<reference evidence="14" key="1">
    <citation type="submission" date="2019-06" db="EMBL/GenBank/DDBJ databases">
        <authorList>
            <person name="Zheng W."/>
        </authorList>
    </citation>
    <scope>NUCLEOTIDE SEQUENCE</scope>
    <source>
        <strain evidence="14">QDHG01</strain>
    </source>
</reference>
<feature type="transmembrane region" description="Helical" evidence="12">
    <location>
        <begin position="20"/>
        <end position="40"/>
    </location>
</feature>
<sequence length="404" mass="46949">MKTETATKKNSAVGPTWWDILPYFLGTAIFAGHLILQNTLYRNCMVYVWIGYVVIPLFDYLLPKDNKNLSREEAIKWQRDPRFLVPLYAVWALDVGTYIYVMWGMTTGELGGNWKEFLAMTIYASQNGMVNIVVGHELIHHKGQIHKILGSFPYFKAMYSHFYLLHVFVHHKQVATPDDPQSARFGESVYQYFARAIPTGFKKTYDFECERLKEMGQEGSFIKNRFLITSVIQVIYMTAVYVFLGERTLGFHLLYTLIMILEFETVNYVEHYGLSRKLLSDGKTYEKVDLKHSWNAPQAITNIIFFKLQRHSDHHENAYKPYQVLESYPEKSPELPYGYSISIILSFTPYVWKKVIDPLAIAANDKTVPIDNKEHHLWVAGTLLIFSIIFTYITFVVFDPSNSF</sequence>
<dbReference type="InterPro" id="IPR033885">
    <property type="entry name" value="AlkB/XylM"/>
</dbReference>
<dbReference type="EMBL" id="RRYP01011117">
    <property type="protein sequence ID" value="TNV77944.1"/>
    <property type="molecule type" value="Genomic_DNA"/>
</dbReference>
<dbReference type="PANTHER" id="PTHR38674:SF1">
    <property type="entry name" value="ALKANE 1-MONOOXYGENASE 1"/>
    <property type="match status" value="1"/>
</dbReference>
<evidence type="ECO:0000256" key="4">
    <source>
        <dbReference type="ARBA" id="ARBA00022519"/>
    </source>
</evidence>
<comment type="caution">
    <text evidence="14">The sequence shown here is derived from an EMBL/GenBank/DDBJ whole genome shotgun (WGS) entry which is preliminary data.</text>
</comment>
<keyword evidence="10" id="KW-0503">Monooxygenase</keyword>
<feature type="transmembrane region" description="Helical" evidence="12">
    <location>
        <begin position="83"/>
        <end position="105"/>
    </location>
</feature>
<evidence type="ECO:0000256" key="12">
    <source>
        <dbReference type="SAM" id="Phobius"/>
    </source>
</evidence>
<evidence type="ECO:0000256" key="8">
    <source>
        <dbReference type="ARBA" id="ARBA00023002"/>
    </source>
</evidence>
<dbReference type="Pfam" id="PF00487">
    <property type="entry name" value="FA_desaturase"/>
    <property type="match status" value="1"/>
</dbReference>
<evidence type="ECO:0000313" key="15">
    <source>
        <dbReference type="Proteomes" id="UP000785679"/>
    </source>
</evidence>
<evidence type="ECO:0000256" key="9">
    <source>
        <dbReference type="ARBA" id="ARBA00023004"/>
    </source>
</evidence>
<evidence type="ECO:0000256" key="1">
    <source>
        <dbReference type="ARBA" id="ARBA00004429"/>
    </source>
</evidence>
<evidence type="ECO:0000256" key="10">
    <source>
        <dbReference type="ARBA" id="ARBA00023033"/>
    </source>
</evidence>
<evidence type="ECO:0000256" key="6">
    <source>
        <dbReference type="ARBA" id="ARBA00022723"/>
    </source>
</evidence>
<evidence type="ECO:0000256" key="11">
    <source>
        <dbReference type="ARBA" id="ARBA00023136"/>
    </source>
</evidence>
<keyword evidence="8" id="KW-0560">Oxidoreductase</keyword>
<dbReference type="GO" id="GO:0005886">
    <property type="term" value="C:plasma membrane"/>
    <property type="evidence" value="ECO:0007669"/>
    <property type="project" value="UniProtKB-SubCell"/>
</dbReference>
<evidence type="ECO:0000256" key="5">
    <source>
        <dbReference type="ARBA" id="ARBA00022692"/>
    </source>
</evidence>
<dbReference type="GO" id="GO:0004497">
    <property type="term" value="F:monooxygenase activity"/>
    <property type="evidence" value="ECO:0007669"/>
    <property type="project" value="UniProtKB-KW"/>
</dbReference>
<evidence type="ECO:0000256" key="3">
    <source>
        <dbReference type="ARBA" id="ARBA00022475"/>
    </source>
</evidence>
<proteinExistence type="inferred from homology"/>
<gene>
    <name evidence="14" type="ORF">FGO68_gene7492</name>
</gene>
<keyword evidence="7 12" id="KW-1133">Transmembrane helix</keyword>
<keyword evidence="4" id="KW-0997">Cell inner membrane</keyword>
<comment type="similarity">
    <text evidence="2">Belongs to the fatty acid desaturase type 1 family. AlkB subfamily.</text>
</comment>
<evidence type="ECO:0000259" key="13">
    <source>
        <dbReference type="Pfam" id="PF00487"/>
    </source>
</evidence>
<protein>
    <recommendedName>
        <fullName evidence="13">Fatty acid desaturase domain-containing protein</fullName>
    </recommendedName>
</protein>